<dbReference type="InterPro" id="IPR007627">
    <property type="entry name" value="RNA_pol_sigma70_r2"/>
</dbReference>
<keyword evidence="8" id="KW-1185">Reference proteome</keyword>
<comment type="similarity">
    <text evidence="1">Belongs to the sigma-70 factor family. ECF subfamily.</text>
</comment>
<evidence type="ECO:0000259" key="5">
    <source>
        <dbReference type="Pfam" id="PF04542"/>
    </source>
</evidence>
<dbReference type="InterPro" id="IPR014284">
    <property type="entry name" value="RNA_pol_sigma-70_dom"/>
</dbReference>
<dbReference type="GO" id="GO:0003677">
    <property type="term" value="F:DNA binding"/>
    <property type="evidence" value="ECO:0007669"/>
    <property type="project" value="InterPro"/>
</dbReference>
<reference evidence="8" key="2">
    <citation type="submission" date="2019-01" db="EMBL/GenBank/DDBJ databases">
        <title>Genome sequence of Desulfonema ishimotonii strain Tokyo 01.</title>
        <authorList>
            <person name="Fukui M."/>
        </authorList>
    </citation>
    <scope>NUCLEOTIDE SEQUENCE [LARGE SCALE GENOMIC DNA]</scope>
    <source>
        <strain evidence="8">Tokyo 01</strain>
    </source>
</reference>
<evidence type="ECO:0000256" key="1">
    <source>
        <dbReference type="ARBA" id="ARBA00010641"/>
    </source>
</evidence>
<keyword evidence="3" id="KW-0731">Sigma factor</keyword>
<organism evidence="7 8">
    <name type="scientific">Desulfonema ishimotonii</name>
    <dbReference type="NCBI Taxonomy" id="45657"/>
    <lineage>
        <taxon>Bacteria</taxon>
        <taxon>Pseudomonadati</taxon>
        <taxon>Thermodesulfobacteriota</taxon>
        <taxon>Desulfobacteria</taxon>
        <taxon>Desulfobacterales</taxon>
        <taxon>Desulfococcaceae</taxon>
        <taxon>Desulfonema</taxon>
    </lineage>
</organism>
<feature type="domain" description="RNA polymerase sigma-70 region 2" evidence="5">
    <location>
        <begin position="29"/>
        <end position="94"/>
    </location>
</feature>
<proteinExistence type="inferred from homology"/>
<evidence type="ECO:0000259" key="6">
    <source>
        <dbReference type="Pfam" id="PF08281"/>
    </source>
</evidence>
<dbReference type="CDD" id="cd06171">
    <property type="entry name" value="Sigma70_r4"/>
    <property type="match status" value="1"/>
</dbReference>
<dbReference type="Gene3D" id="1.10.10.10">
    <property type="entry name" value="Winged helix-like DNA-binding domain superfamily/Winged helix DNA-binding domain"/>
    <property type="match status" value="1"/>
</dbReference>
<dbReference type="Gene3D" id="1.10.1740.10">
    <property type="match status" value="1"/>
</dbReference>
<feature type="domain" description="RNA polymerase sigma factor 70 region 4 type 2" evidence="6">
    <location>
        <begin position="138"/>
        <end position="186"/>
    </location>
</feature>
<dbReference type="InterPro" id="IPR039425">
    <property type="entry name" value="RNA_pol_sigma-70-like"/>
</dbReference>
<evidence type="ECO:0000256" key="4">
    <source>
        <dbReference type="ARBA" id="ARBA00023163"/>
    </source>
</evidence>
<sequence>MKNNPDPSGDEAVIDQIIAGDANAFEVLLKKYEHLVSVILKKHLPYEQVEETAQEVFIRAYRSLPSFKKKSSFKSWLSSIAIRTCYDFWRKRYRSRELPMSALSEAQQDWLDKVISDQSGQSFEALGRQTEAREVLDWALGQLSAEDRMVLELVYLEGFSGKEAAKLLGWSVANVKIRTFRSRKKLHRLLTGFAQDEGKNG</sequence>
<dbReference type="AlphaFoldDB" id="A0A401G365"/>
<protein>
    <submittedName>
        <fullName evidence="7">RNA polymerase sigma factor</fullName>
    </submittedName>
</protein>
<dbReference type="Proteomes" id="UP000288096">
    <property type="component" value="Unassembled WGS sequence"/>
</dbReference>
<dbReference type="InterPro" id="IPR013325">
    <property type="entry name" value="RNA_pol_sigma_r2"/>
</dbReference>
<gene>
    <name evidence="7" type="ORF">DENIS_4686</name>
</gene>
<evidence type="ECO:0000256" key="3">
    <source>
        <dbReference type="ARBA" id="ARBA00023082"/>
    </source>
</evidence>
<reference evidence="8" key="1">
    <citation type="submission" date="2017-11" db="EMBL/GenBank/DDBJ databases">
        <authorList>
            <person name="Watanabe M."/>
            <person name="Kojima H."/>
        </authorList>
    </citation>
    <scope>NUCLEOTIDE SEQUENCE [LARGE SCALE GENOMIC DNA]</scope>
    <source>
        <strain evidence="8">Tokyo 01</strain>
    </source>
</reference>
<dbReference type="InterPro" id="IPR013324">
    <property type="entry name" value="RNA_pol_sigma_r3/r4-like"/>
</dbReference>
<dbReference type="Pfam" id="PF08281">
    <property type="entry name" value="Sigma70_r4_2"/>
    <property type="match status" value="1"/>
</dbReference>
<dbReference type="Pfam" id="PF04542">
    <property type="entry name" value="Sigma70_r2"/>
    <property type="match status" value="1"/>
</dbReference>
<dbReference type="EMBL" id="BEXT01000001">
    <property type="protein sequence ID" value="GBC63688.1"/>
    <property type="molecule type" value="Genomic_DNA"/>
</dbReference>
<accession>A0A401G365</accession>
<dbReference type="NCBIfam" id="TIGR02937">
    <property type="entry name" value="sigma70-ECF"/>
    <property type="match status" value="1"/>
</dbReference>
<dbReference type="PANTHER" id="PTHR43133:SF51">
    <property type="entry name" value="RNA POLYMERASE SIGMA FACTOR"/>
    <property type="match status" value="1"/>
</dbReference>
<keyword evidence="4" id="KW-0804">Transcription</keyword>
<dbReference type="SUPFAM" id="SSF88659">
    <property type="entry name" value="Sigma3 and sigma4 domains of RNA polymerase sigma factors"/>
    <property type="match status" value="1"/>
</dbReference>
<evidence type="ECO:0000313" key="8">
    <source>
        <dbReference type="Proteomes" id="UP000288096"/>
    </source>
</evidence>
<keyword evidence="2" id="KW-0805">Transcription regulation</keyword>
<dbReference type="RefSeq" id="WP_124330732.1">
    <property type="nucleotide sequence ID" value="NZ_BEXT01000001.1"/>
</dbReference>
<evidence type="ECO:0000256" key="2">
    <source>
        <dbReference type="ARBA" id="ARBA00023015"/>
    </source>
</evidence>
<dbReference type="SUPFAM" id="SSF88946">
    <property type="entry name" value="Sigma2 domain of RNA polymerase sigma factors"/>
    <property type="match status" value="1"/>
</dbReference>
<dbReference type="InterPro" id="IPR013249">
    <property type="entry name" value="RNA_pol_sigma70_r4_t2"/>
</dbReference>
<dbReference type="GO" id="GO:0006352">
    <property type="term" value="P:DNA-templated transcription initiation"/>
    <property type="evidence" value="ECO:0007669"/>
    <property type="project" value="InterPro"/>
</dbReference>
<dbReference type="PANTHER" id="PTHR43133">
    <property type="entry name" value="RNA POLYMERASE ECF-TYPE SIGMA FACTO"/>
    <property type="match status" value="1"/>
</dbReference>
<dbReference type="GO" id="GO:0016987">
    <property type="term" value="F:sigma factor activity"/>
    <property type="evidence" value="ECO:0007669"/>
    <property type="project" value="UniProtKB-KW"/>
</dbReference>
<dbReference type="OrthoDB" id="9796555at2"/>
<evidence type="ECO:0000313" key="7">
    <source>
        <dbReference type="EMBL" id="GBC63688.1"/>
    </source>
</evidence>
<name>A0A401G365_9BACT</name>
<dbReference type="InterPro" id="IPR036388">
    <property type="entry name" value="WH-like_DNA-bd_sf"/>
</dbReference>
<comment type="caution">
    <text evidence="7">The sequence shown here is derived from an EMBL/GenBank/DDBJ whole genome shotgun (WGS) entry which is preliminary data.</text>
</comment>